<evidence type="ECO:0000313" key="3">
    <source>
        <dbReference type="Proteomes" id="UP000240971"/>
    </source>
</evidence>
<gene>
    <name evidence="2" type="ORF">CLV51_103329</name>
</gene>
<dbReference type="AlphaFoldDB" id="A0A2P8HJG4"/>
<proteinExistence type="predicted"/>
<comment type="caution">
    <text evidence="2">The sequence shown here is derived from an EMBL/GenBank/DDBJ whole genome shotgun (WGS) entry which is preliminary data.</text>
</comment>
<keyword evidence="1" id="KW-0732">Signal</keyword>
<dbReference type="EMBL" id="PYAW01000003">
    <property type="protein sequence ID" value="PSL46351.1"/>
    <property type="molecule type" value="Genomic_DNA"/>
</dbReference>
<reference evidence="2 3" key="1">
    <citation type="submission" date="2018-03" db="EMBL/GenBank/DDBJ databases">
        <title>Genomic Encyclopedia of Archaeal and Bacterial Type Strains, Phase II (KMG-II): from individual species to whole genera.</title>
        <authorList>
            <person name="Goeker M."/>
        </authorList>
    </citation>
    <scope>NUCLEOTIDE SEQUENCE [LARGE SCALE GENOMIC DNA]</scope>
    <source>
        <strain evidence="2 3">DSM 24859</strain>
    </source>
</reference>
<accession>A0A2P8HJG4</accession>
<evidence type="ECO:0008006" key="4">
    <source>
        <dbReference type="Google" id="ProtNLM"/>
    </source>
</evidence>
<dbReference type="Proteomes" id="UP000240971">
    <property type="component" value="Unassembled WGS sequence"/>
</dbReference>
<evidence type="ECO:0000256" key="1">
    <source>
        <dbReference type="SAM" id="SignalP"/>
    </source>
</evidence>
<evidence type="ECO:0000313" key="2">
    <source>
        <dbReference type="EMBL" id="PSL46351.1"/>
    </source>
</evidence>
<keyword evidence="3" id="KW-1185">Reference proteome</keyword>
<feature type="chain" id="PRO_5015189673" description="Outer membrane protein" evidence="1">
    <location>
        <begin position="25"/>
        <end position="739"/>
    </location>
</feature>
<dbReference type="OrthoDB" id="9818027at2"/>
<protein>
    <recommendedName>
        <fullName evidence="4">Outer membrane protein</fullName>
    </recommendedName>
</protein>
<dbReference type="RefSeq" id="WP_106529137.1">
    <property type="nucleotide sequence ID" value="NZ_PYAW01000003.1"/>
</dbReference>
<organism evidence="2 3">
    <name type="scientific">Chitinophaga niastensis</name>
    <dbReference type="NCBI Taxonomy" id="536980"/>
    <lineage>
        <taxon>Bacteria</taxon>
        <taxon>Pseudomonadati</taxon>
        <taxon>Bacteroidota</taxon>
        <taxon>Chitinophagia</taxon>
        <taxon>Chitinophagales</taxon>
        <taxon>Chitinophagaceae</taxon>
        <taxon>Chitinophaga</taxon>
    </lineage>
</organism>
<feature type="signal peptide" evidence="1">
    <location>
        <begin position="1"/>
        <end position="24"/>
    </location>
</feature>
<name>A0A2P8HJG4_CHINA</name>
<sequence length="739" mass="83211">MKRSFVLRLILVSCLHLCTVYASAQDSTMCGCNRNDSAWKAAVKDRLDRIVKSVAKDSVRHHNNKVKDTLPGMAVPRTALSSNRLLSNHYLSYNLNYVSHVEGVYDYSDIVQQFLTYKTDLSVFKDIPLGLTLNARYSNSPYFRNYIDFQVDLKGNQISSLAEKAGQENLQNTYRSKGQALKGLFENKLKNLEQLQSELVLPSTDGCVSRYIHCKEMVSNKDVYGQLASGEAGKYKDSLSQAEQFVAWYEKRKHYTDSVKRNIDSLSNQYKAGLSDVNNMLGSLQSGSKNYSALLLKYSSSLKNFDTTSLERKHTFIEGFNRLVLGRSFPSSTQLNFQNISINGINTEYQFNNAFVMLQAGWTDFGLRDFVFKQDKQRISSFVYATGVGWGKRNSDYVMVSLFGGEMGGGSYSGVTNAAPHKNVQGVSLSGQWVRKNITLNAEVAQSTYPDTARSGKIFNLNDHTNKAYGMTAYTNWPQLQLNASGYYKYYGINYYGFNAYRIPATNSLWGVQAEKYFFGRLLSINAAVKKNDYQNPYVQQVYSGQNTIVSVQAGFRKRRWPYISVGYIPSYQYVSINDTIYQNRYQVLNAMLNYQYKLGVAMASSGIIINHFISGGAQTAIFYGNSTNFILNQVFQFEKYSSGLNASVLQNTRYKYVVFDGYVSSQVMQRLMVKGGFKINSMAAAEYNAKLGGYGGLTANLAKTGILSVNVDYGFYPDLYATLHRNIMGTIGFTTFFK</sequence>